<evidence type="ECO:0000256" key="1">
    <source>
        <dbReference type="ARBA" id="ARBA00004191"/>
    </source>
</evidence>
<sequence>MRFSILASTALVAAPALVSAAGTLGFALGTKKADGTCKSQSDYESDFDAISAASGSKLVRGYSASDCKSAASIMPAAKSKGFQVVLGIWPDVQSSFDADLSAITGVAGKYADSIYGVTCGSETLYRGNFTGEELADKIKTVKTALKGVTSTPIKVGTADSWNKFADGTGDAVVGAADMIFVNAFAFWQAQGLDNATNTYFDDIMQAFGHIQTVAGGPDKAPELWNGETGWPTDGGSDYGAAKAGTTNAKTYYQSAICGMLAWGVNLFYFEAFDEPWKPDSIGDNGKPADETHWGAMDANRGTKFSLKC</sequence>
<keyword evidence="7" id="KW-0325">Glycoprotein</keyword>
<dbReference type="InterPro" id="IPR050732">
    <property type="entry name" value="Beta-glucan_modifiers"/>
</dbReference>
<evidence type="ECO:0000256" key="2">
    <source>
        <dbReference type="ARBA" id="ARBA00008773"/>
    </source>
</evidence>
<comment type="catalytic activity">
    <reaction evidence="9">
        <text>Successive hydrolysis of beta-D-glucose units from the non-reducing ends of (1-&gt;3)-beta-D-glucans, releasing alpha-glucose.</text>
        <dbReference type="EC" id="3.2.1.58"/>
    </reaction>
</comment>
<accession>A0A6A6QV40</accession>
<keyword evidence="15" id="KW-1185">Reference proteome</keyword>
<dbReference type="Proteomes" id="UP000799750">
    <property type="component" value="Unassembled WGS sequence"/>
</dbReference>
<comment type="subcellular location">
    <subcellularLocation>
        <location evidence="1">Secreted</location>
        <location evidence="1">Cell wall</location>
    </subcellularLocation>
</comment>
<comment type="similarity">
    <text evidence="2 12">Belongs to the glycosyl hydrolase 17 family.</text>
</comment>
<dbReference type="InterPro" id="IPR000490">
    <property type="entry name" value="Glyco_hydro_17"/>
</dbReference>
<dbReference type="AlphaFoldDB" id="A0A6A6QV40"/>
<evidence type="ECO:0000256" key="6">
    <source>
        <dbReference type="ARBA" id="ARBA00022801"/>
    </source>
</evidence>
<proteinExistence type="inferred from homology"/>
<evidence type="ECO:0000256" key="5">
    <source>
        <dbReference type="ARBA" id="ARBA00022729"/>
    </source>
</evidence>
<dbReference type="EC" id="3.2.1.58" evidence="10"/>
<evidence type="ECO:0000256" key="4">
    <source>
        <dbReference type="ARBA" id="ARBA00022525"/>
    </source>
</evidence>
<dbReference type="InterPro" id="IPR017853">
    <property type="entry name" value="GH"/>
</dbReference>
<evidence type="ECO:0000256" key="3">
    <source>
        <dbReference type="ARBA" id="ARBA00022512"/>
    </source>
</evidence>
<dbReference type="GO" id="GO:0005975">
    <property type="term" value="P:carbohydrate metabolic process"/>
    <property type="evidence" value="ECO:0007669"/>
    <property type="project" value="InterPro"/>
</dbReference>
<evidence type="ECO:0000313" key="15">
    <source>
        <dbReference type="Proteomes" id="UP000799750"/>
    </source>
</evidence>
<gene>
    <name evidence="14" type="ORF">BU16DRAFT_509219</name>
</gene>
<dbReference type="Gene3D" id="3.20.20.80">
    <property type="entry name" value="Glycosidases"/>
    <property type="match status" value="1"/>
</dbReference>
<keyword evidence="6" id="KW-0378">Hydrolase</keyword>
<dbReference type="OrthoDB" id="1293114at2759"/>
<evidence type="ECO:0000256" key="9">
    <source>
        <dbReference type="ARBA" id="ARBA00036824"/>
    </source>
</evidence>
<evidence type="ECO:0000256" key="10">
    <source>
        <dbReference type="ARBA" id="ARBA00038929"/>
    </source>
</evidence>
<dbReference type="PANTHER" id="PTHR16631">
    <property type="entry name" value="GLUCAN 1,3-BETA-GLUCOSIDASE"/>
    <property type="match status" value="1"/>
</dbReference>
<dbReference type="GO" id="GO:0071555">
    <property type="term" value="P:cell wall organization"/>
    <property type="evidence" value="ECO:0007669"/>
    <property type="project" value="TreeGrafter"/>
</dbReference>
<dbReference type="GO" id="GO:0009986">
    <property type="term" value="C:cell surface"/>
    <property type="evidence" value="ECO:0007669"/>
    <property type="project" value="TreeGrafter"/>
</dbReference>
<dbReference type="PANTHER" id="PTHR16631:SF26">
    <property type="entry name" value="GLUCAN 1,3-BETA-GLUCOSIDASE"/>
    <property type="match status" value="1"/>
</dbReference>
<organism evidence="14 15">
    <name type="scientific">Lophium mytilinum</name>
    <dbReference type="NCBI Taxonomy" id="390894"/>
    <lineage>
        <taxon>Eukaryota</taxon>
        <taxon>Fungi</taxon>
        <taxon>Dikarya</taxon>
        <taxon>Ascomycota</taxon>
        <taxon>Pezizomycotina</taxon>
        <taxon>Dothideomycetes</taxon>
        <taxon>Pleosporomycetidae</taxon>
        <taxon>Mytilinidiales</taxon>
        <taxon>Mytilinidiaceae</taxon>
        <taxon>Lophium</taxon>
    </lineage>
</organism>
<reference evidence="14" key="1">
    <citation type="journal article" date="2020" name="Stud. Mycol.">
        <title>101 Dothideomycetes genomes: a test case for predicting lifestyles and emergence of pathogens.</title>
        <authorList>
            <person name="Haridas S."/>
            <person name="Albert R."/>
            <person name="Binder M."/>
            <person name="Bloem J."/>
            <person name="Labutti K."/>
            <person name="Salamov A."/>
            <person name="Andreopoulos B."/>
            <person name="Baker S."/>
            <person name="Barry K."/>
            <person name="Bills G."/>
            <person name="Bluhm B."/>
            <person name="Cannon C."/>
            <person name="Castanera R."/>
            <person name="Culley D."/>
            <person name="Daum C."/>
            <person name="Ezra D."/>
            <person name="Gonzalez J."/>
            <person name="Henrissat B."/>
            <person name="Kuo A."/>
            <person name="Liang C."/>
            <person name="Lipzen A."/>
            <person name="Lutzoni F."/>
            <person name="Magnuson J."/>
            <person name="Mondo S."/>
            <person name="Nolan M."/>
            <person name="Ohm R."/>
            <person name="Pangilinan J."/>
            <person name="Park H.-J."/>
            <person name="Ramirez L."/>
            <person name="Alfaro M."/>
            <person name="Sun H."/>
            <person name="Tritt A."/>
            <person name="Yoshinaga Y."/>
            <person name="Zwiers L.-H."/>
            <person name="Turgeon B."/>
            <person name="Goodwin S."/>
            <person name="Spatafora J."/>
            <person name="Crous P."/>
            <person name="Grigoriev I."/>
        </authorList>
    </citation>
    <scope>NUCLEOTIDE SEQUENCE</scope>
    <source>
        <strain evidence="14">CBS 269.34</strain>
    </source>
</reference>
<keyword evidence="8" id="KW-0326">Glycosidase</keyword>
<evidence type="ECO:0000256" key="12">
    <source>
        <dbReference type="RuleBase" id="RU004335"/>
    </source>
</evidence>
<evidence type="ECO:0000256" key="8">
    <source>
        <dbReference type="ARBA" id="ARBA00023295"/>
    </source>
</evidence>
<dbReference type="SUPFAM" id="SSF51445">
    <property type="entry name" value="(Trans)glycosidases"/>
    <property type="match status" value="1"/>
</dbReference>
<dbReference type="GO" id="GO:0005576">
    <property type="term" value="C:extracellular region"/>
    <property type="evidence" value="ECO:0007669"/>
    <property type="project" value="TreeGrafter"/>
</dbReference>
<name>A0A6A6QV40_9PEZI</name>
<dbReference type="EMBL" id="MU004188">
    <property type="protein sequence ID" value="KAF2496291.1"/>
    <property type="molecule type" value="Genomic_DNA"/>
</dbReference>
<protein>
    <recommendedName>
        <fullName evidence="10">glucan 1,3-beta-glucosidase</fullName>
        <ecNumber evidence="10">3.2.1.58</ecNumber>
    </recommendedName>
    <alternativeName>
        <fullName evidence="11">Exo-1,3-beta-glucanase</fullName>
    </alternativeName>
</protein>
<evidence type="ECO:0000256" key="7">
    <source>
        <dbReference type="ARBA" id="ARBA00023180"/>
    </source>
</evidence>
<dbReference type="GO" id="GO:0042973">
    <property type="term" value="F:glucan endo-1,3-beta-D-glucosidase activity"/>
    <property type="evidence" value="ECO:0007669"/>
    <property type="project" value="TreeGrafter"/>
</dbReference>
<feature type="signal peptide" evidence="13">
    <location>
        <begin position="1"/>
        <end position="20"/>
    </location>
</feature>
<dbReference type="GO" id="GO:0009277">
    <property type="term" value="C:fungal-type cell wall"/>
    <property type="evidence" value="ECO:0007669"/>
    <property type="project" value="TreeGrafter"/>
</dbReference>
<evidence type="ECO:0000256" key="13">
    <source>
        <dbReference type="SAM" id="SignalP"/>
    </source>
</evidence>
<evidence type="ECO:0000313" key="14">
    <source>
        <dbReference type="EMBL" id="KAF2496291.1"/>
    </source>
</evidence>
<feature type="chain" id="PRO_5025647700" description="glucan 1,3-beta-glucosidase" evidence="13">
    <location>
        <begin position="21"/>
        <end position="308"/>
    </location>
</feature>
<evidence type="ECO:0000256" key="11">
    <source>
        <dbReference type="ARBA" id="ARBA00041761"/>
    </source>
</evidence>
<keyword evidence="5 13" id="KW-0732">Signal</keyword>
<dbReference type="Pfam" id="PF00332">
    <property type="entry name" value="Glyco_hydro_17"/>
    <property type="match status" value="1"/>
</dbReference>
<keyword evidence="4" id="KW-0964">Secreted</keyword>
<keyword evidence="3" id="KW-0134">Cell wall</keyword>
<dbReference type="GO" id="GO:0004338">
    <property type="term" value="F:glucan exo-1,3-beta-glucosidase activity"/>
    <property type="evidence" value="ECO:0007669"/>
    <property type="project" value="UniProtKB-EC"/>
</dbReference>